<feature type="region of interest" description="Disordered" evidence="1">
    <location>
        <begin position="1090"/>
        <end position="1109"/>
    </location>
</feature>
<proteinExistence type="predicted"/>
<comment type="caution">
    <text evidence="3">The sequence shown here is derived from an EMBL/GenBank/DDBJ whole genome shotgun (WGS) entry which is preliminary data.</text>
</comment>
<dbReference type="EMBL" id="RQTK01000332">
    <property type="protein sequence ID" value="RUS81544.1"/>
    <property type="molecule type" value="Genomic_DNA"/>
</dbReference>
<dbReference type="OrthoDB" id="2117703at2759"/>
<organism evidence="3 4">
    <name type="scientific">Elysia chlorotica</name>
    <name type="common">Eastern emerald elysia</name>
    <name type="synonym">Sea slug</name>
    <dbReference type="NCBI Taxonomy" id="188477"/>
    <lineage>
        <taxon>Eukaryota</taxon>
        <taxon>Metazoa</taxon>
        <taxon>Spiralia</taxon>
        <taxon>Lophotrochozoa</taxon>
        <taxon>Mollusca</taxon>
        <taxon>Gastropoda</taxon>
        <taxon>Heterobranchia</taxon>
        <taxon>Euthyneura</taxon>
        <taxon>Panpulmonata</taxon>
        <taxon>Sacoglossa</taxon>
        <taxon>Placobranchoidea</taxon>
        <taxon>Plakobranchidae</taxon>
        <taxon>Elysia</taxon>
    </lineage>
</organism>
<evidence type="ECO:0000259" key="2">
    <source>
        <dbReference type="Pfam" id="PF24923"/>
    </source>
</evidence>
<feature type="compositionally biased region" description="Polar residues" evidence="1">
    <location>
        <begin position="299"/>
        <end position="314"/>
    </location>
</feature>
<feature type="compositionally biased region" description="Basic and acidic residues" evidence="1">
    <location>
        <begin position="951"/>
        <end position="961"/>
    </location>
</feature>
<sequence>MTEIEPRAEDVGHILVKVQDDLRQLREKMAAGGGTINVNDLDRALAKTEEGLQRHTEEVVYQLNNRVQMLPLDGIPRDEQVISTESILDLQGGTENRRPTYAQRRDMLNRQPLPPGVKLPARRMLQQMNSLSPGQKHQQQFTLRTIINPQNELNRISMREGFGIQLPLINERKPQPKLQGKPMIGTTVEHLTVLPKANRVDASLAPPPIEEDDARRGILSLLERGLIPPAAQLTLDPSPVKQKLMQLHDPEDKSKPQAIHETNANWAVMKIDANDNNEDPKMALTQMPVVPPRPAVSPETRTVSAKTRNSSAGSRNRVIKTPASVKTFEMPLQPLPPPTTPASGDLKHASHKFAIQHGKTRDNQPEFLTFKQHYCLTWGGIVTMIRHLERMLTSFAIPIAFIHGDRLADLSMEFELEKAPDVADLLSVIINREDVEAVINKPGRRFVGTHGNEIAATQIQSSWRRYRERSQYLEYRRLKWAAGVIAISWVMHIKMAKMRQQLRRTRLDHLEAFRRRTKKFSAQWDRIKNSRRTIIHVPSLGYSQSVRDNITDFGIRQNTQMARLCDIRDPNVDVIFISAVPLSDETLQYYSKLLGLNSAVANSNPEDQCDMSERYKIIVPEAIKSFPTHHMCLSSILKYSPRTLSRIRHLIKGRDAFLVSGVPHKDDLAVADALDIPVLSPEPEVAHLYSTKSGCKRIFASANVSTPPSEYDVYSLGQLHECLAQLVTENLGVQRWLFKLDDEFDGRGLAYCDVPQYLRCYKWALREEQRYGEKWNKKWAQEAAYIKIHAEIPDILYSYAQPFNTKLFPTWEKFLRAFLAQGGVIEACPPSENITTLSTDLLIEPSGLVNMLTCGDQIHAESPFSCWGVSMPQSSIEPDALNAACKKIADSCKSRGIMGYMRIDFVTFINPKTMEQELWALDLCLHYSDHLAMFRLMEYVTHGVFQPETHTVEVAKSDDNKPRRRRLAGQDEDEGPRNCRYAVMSTRLLHTNLAVVHYSVFFQMCRAHGIGYDIKDKTGSAFVLVDSFNRERLGMLTVGDNLQGALATFARNLSVIHQEISAPNMQGVTNFKGAIADIEGILGTTVQNAQENQTQGGGNKAPANQQKVQ</sequence>
<dbReference type="PROSITE" id="PS50096">
    <property type="entry name" value="IQ"/>
    <property type="match status" value="1"/>
</dbReference>
<feature type="domain" description="IQCH-like ATP-grasp" evidence="2">
    <location>
        <begin position="683"/>
        <end position="945"/>
    </location>
</feature>
<keyword evidence="4" id="KW-1185">Reference proteome</keyword>
<gene>
    <name evidence="3" type="ORF">EGW08_010714</name>
</gene>
<name>A0A3S0ZMY9_ELYCH</name>
<dbReference type="PANTHER" id="PTHR14465:SF0">
    <property type="entry name" value="IQ DOMAIN-CONTAINING PROTEIN H"/>
    <property type="match status" value="1"/>
</dbReference>
<dbReference type="AlphaFoldDB" id="A0A3S0ZMY9"/>
<accession>A0A3S0ZMY9</accession>
<protein>
    <recommendedName>
        <fullName evidence="2">IQCH-like ATP-grasp domain-containing protein</fullName>
    </recommendedName>
</protein>
<evidence type="ECO:0000256" key="1">
    <source>
        <dbReference type="SAM" id="MobiDB-lite"/>
    </source>
</evidence>
<dbReference type="InterPro" id="IPR056855">
    <property type="entry name" value="ATP-grasp_IQCH"/>
</dbReference>
<dbReference type="PANTHER" id="PTHR14465">
    <property type="entry name" value="IQ DOMAIN-CONTAINING PROTEIN H"/>
    <property type="match status" value="1"/>
</dbReference>
<evidence type="ECO:0000313" key="4">
    <source>
        <dbReference type="Proteomes" id="UP000271974"/>
    </source>
</evidence>
<dbReference type="InterPro" id="IPR038752">
    <property type="entry name" value="IQCH"/>
</dbReference>
<reference evidence="3 4" key="1">
    <citation type="submission" date="2019-01" db="EMBL/GenBank/DDBJ databases">
        <title>A draft genome assembly of the solar-powered sea slug Elysia chlorotica.</title>
        <authorList>
            <person name="Cai H."/>
            <person name="Li Q."/>
            <person name="Fang X."/>
            <person name="Li J."/>
            <person name="Curtis N.E."/>
            <person name="Altenburger A."/>
            <person name="Shibata T."/>
            <person name="Feng M."/>
            <person name="Maeda T."/>
            <person name="Schwartz J.A."/>
            <person name="Shigenobu S."/>
            <person name="Lundholm N."/>
            <person name="Nishiyama T."/>
            <person name="Yang H."/>
            <person name="Hasebe M."/>
            <person name="Li S."/>
            <person name="Pierce S.K."/>
            <person name="Wang J."/>
        </authorList>
    </citation>
    <scope>NUCLEOTIDE SEQUENCE [LARGE SCALE GENOMIC DNA]</scope>
    <source>
        <strain evidence="3">EC2010</strain>
        <tissue evidence="3">Whole organism of an adult</tissue>
    </source>
</reference>
<evidence type="ECO:0000313" key="3">
    <source>
        <dbReference type="EMBL" id="RUS81544.1"/>
    </source>
</evidence>
<feature type="region of interest" description="Disordered" evidence="1">
    <location>
        <begin position="288"/>
        <end position="316"/>
    </location>
</feature>
<feature type="region of interest" description="Disordered" evidence="1">
    <location>
        <begin position="951"/>
        <end position="974"/>
    </location>
</feature>
<dbReference type="STRING" id="188477.A0A3S0ZMY9"/>
<dbReference type="Pfam" id="PF24923">
    <property type="entry name" value="ATP-grasp_IQCH"/>
    <property type="match status" value="1"/>
</dbReference>
<dbReference type="Proteomes" id="UP000271974">
    <property type="component" value="Unassembled WGS sequence"/>
</dbReference>